<dbReference type="GO" id="GO:0016740">
    <property type="term" value="F:transferase activity"/>
    <property type="evidence" value="ECO:0007669"/>
    <property type="project" value="UniProtKB-KW"/>
</dbReference>
<comment type="caution">
    <text evidence="3">The sequence shown here is derived from an EMBL/GenBank/DDBJ whole genome shotgun (WGS) entry which is preliminary data.</text>
</comment>
<organism evidence="3 4">
    <name type="scientific">Bradyrhizobium macuxiense</name>
    <dbReference type="NCBI Taxonomy" id="1755647"/>
    <lineage>
        <taxon>Bacteria</taxon>
        <taxon>Pseudomonadati</taxon>
        <taxon>Pseudomonadota</taxon>
        <taxon>Alphaproteobacteria</taxon>
        <taxon>Hyphomicrobiales</taxon>
        <taxon>Nitrobacteraceae</taxon>
        <taxon>Bradyrhizobium</taxon>
    </lineage>
</organism>
<keyword evidence="4" id="KW-1185">Reference proteome</keyword>
<dbReference type="CDD" id="cd03188">
    <property type="entry name" value="GST_C_Beta"/>
    <property type="match status" value="1"/>
</dbReference>
<feature type="domain" description="GST C-terminal" evidence="2">
    <location>
        <begin position="86"/>
        <end position="211"/>
    </location>
</feature>
<dbReference type="Proteomes" id="UP000057737">
    <property type="component" value="Unassembled WGS sequence"/>
</dbReference>
<gene>
    <name evidence="3" type="ORF">AS156_40085</name>
</gene>
<dbReference type="Gene3D" id="1.20.1050.10">
    <property type="match status" value="1"/>
</dbReference>
<dbReference type="CDD" id="cd03057">
    <property type="entry name" value="GST_N_Beta"/>
    <property type="match status" value="1"/>
</dbReference>
<feature type="domain" description="GST N-terminal" evidence="1">
    <location>
        <begin position="1"/>
        <end position="80"/>
    </location>
</feature>
<dbReference type="InterPro" id="IPR040079">
    <property type="entry name" value="Glutathione_S-Trfase"/>
</dbReference>
<dbReference type="SFLD" id="SFLDS00019">
    <property type="entry name" value="Glutathione_Transferase_(cytos"/>
    <property type="match status" value="1"/>
</dbReference>
<keyword evidence="3" id="KW-0808">Transferase</keyword>
<dbReference type="InterPro" id="IPR036249">
    <property type="entry name" value="Thioredoxin-like_sf"/>
</dbReference>
<dbReference type="AlphaFoldDB" id="A0A109JY85"/>
<dbReference type="InterPro" id="IPR036282">
    <property type="entry name" value="Glutathione-S-Trfase_C_sf"/>
</dbReference>
<dbReference type="OrthoDB" id="7583243at2"/>
<dbReference type="PANTHER" id="PTHR44051:SF21">
    <property type="entry name" value="GLUTATHIONE S-TRANSFERASE FAMILY PROTEIN"/>
    <property type="match status" value="1"/>
</dbReference>
<reference evidence="3 4" key="1">
    <citation type="submission" date="2015-11" db="EMBL/GenBank/DDBJ databases">
        <title>Draft Genome Sequence of the Strain BR 10303 (Bradyrhizobium sp.) isolated from nodules of Centrolobium paraense.</title>
        <authorList>
            <person name="Zelli J.E."/>
            <person name="Simoes-Araujo J.L."/>
            <person name="Barauna A.C."/>
            <person name="Silva K."/>
        </authorList>
    </citation>
    <scope>NUCLEOTIDE SEQUENCE [LARGE SCALE GENOMIC DNA]</scope>
    <source>
        <strain evidence="3 4">BR 10303</strain>
    </source>
</reference>
<evidence type="ECO:0000313" key="4">
    <source>
        <dbReference type="Proteomes" id="UP000057737"/>
    </source>
</evidence>
<dbReference type="EMBL" id="LNCU01000043">
    <property type="protein sequence ID" value="KWV57258.1"/>
    <property type="molecule type" value="Genomic_DNA"/>
</dbReference>
<dbReference type="SFLD" id="SFLDG01150">
    <property type="entry name" value="Main.1:_Beta-like"/>
    <property type="match status" value="1"/>
</dbReference>
<dbReference type="InterPro" id="IPR010987">
    <property type="entry name" value="Glutathione-S-Trfase_C-like"/>
</dbReference>
<dbReference type="SUPFAM" id="SSF52833">
    <property type="entry name" value="Thioredoxin-like"/>
    <property type="match status" value="1"/>
</dbReference>
<dbReference type="InterPro" id="IPR004045">
    <property type="entry name" value="Glutathione_S-Trfase_N"/>
</dbReference>
<evidence type="ECO:0000259" key="2">
    <source>
        <dbReference type="PROSITE" id="PS50405"/>
    </source>
</evidence>
<evidence type="ECO:0000259" key="1">
    <source>
        <dbReference type="PROSITE" id="PS50404"/>
    </source>
</evidence>
<dbReference type="PROSITE" id="PS50404">
    <property type="entry name" value="GST_NTER"/>
    <property type="match status" value="1"/>
</dbReference>
<dbReference type="SFLD" id="SFLDG00358">
    <property type="entry name" value="Main_(cytGST)"/>
    <property type="match status" value="1"/>
</dbReference>
<dbReference type="Pfam" id="PF02798">
    <property type="entry name" value="GST_N"/>
    <property type="match status" value="1"/>
</dbReference>
<protein>
    <submittedName>
        <fullName evidence="3">Glutathione S-transferase</fullName>
    </submittedName>
</protein>
<dbReference type="RefSeq" id="WP_066506000.1">
    <property type="nucleotide sequence ID" value="NZ_LNCU01000043.1"/>
</dbReference>
<dbReference type="Pfam" id="PF13410">
    <property type="entry name" value="GST_C_2"/>
    <property type="match status" value="1"/>
</dbReference>
<evidence type="ECO:0000313" key="3">
    <source>
        <dbReference type="EMBL" id="KWV57258.1"/>
    </source>
</evidence>
<dbReference type="Gene3D" id="3.40.30.10">
    <property type="entry name" value="Glutaredoxin"/>
    <property type="match status" value="1"/>
</dbReference>
<sequence length="213" mass="23956">MYQLHYFPSNANAAPHMVLEELGQTYDLVLVDRAKDAQKSKDYLKINPNGRIPTLVDGDLVLFEAAAIVLHLVDKHAEAGLAPRIGTPERARFYQWITFLTNSLQEELMIWQYPERLTHGDTAAMEVVRRGAEQRAGAYLDVIEQHLKTNGPLFLGDTLSAADFYLVMLARWARPMTNPPRSRPGIARLLDKVSALPAVRRAYAREGVTDDIC</sequence>
<proteinExistence type="predicted"/>
<name>A0A109JY85_9BRAD</name>
<accession>A0A109JY85</accession>
<dbReference type="SUPFAM" id="SSF47616">
    <property type="entry name" value="GST C-terminal domain-like"/>
    <property type="match status" value="1"/>
</dbReference>
<dbReference type="PROSITE" id="PS50405">
    <property type="entry name" value="GST_CTER"/>
    <property type="match status" value="1"/>
</dbReference>
<dbReference type="PANTHER" id="PTHR44051">
    <property type="entry name" value="GLUTATHIONE S-TRANSFERASE-RELATED"/>
    <property type="match status" value="1"/>
</dbReference>